<proteinExistence type="predicted"/>
<dbReference type="OrthoDB" id="37659at2759"/>
<dbReference type="AlphaFoldDB" id="A0A6A6P5R2"/>
<gene>
    <name evidence="1" type="ORF">BDY21DRAFT_370945</name>
</gene>
<name>A0A6A6P5R2_9PEZI</name>
<dbReference type="EMBL" id="MU001677">
    <property type="protein sequence ID" value="KAF2458773.1"/>
    <property type="molecule type" value="Genomic_DNA"/>
</dbReference>
<reference evidence="1" key="1">
    <citation type="journal article" date="2020" name="Stud. Mycol.">
        <title>101 Dothideomycetes genomes: a test case for predicting lifestyles and emergence of pathogens.</title>
        <authorList>
            <person name="Haridas S."/>
            <person name="Albert R."/>
            <person name="Binder M."/>
            <person name="Bloem J."/>
            <person name="Labutti K."/>
            <person name="Salamov A."/>
            <person name="Andreopoulos B."/>
            <person name="Baker S."/>
            <person name="Barry K."/>
            <person name="Bills G."/>
            <person name="Bluhm B."/>
            <person name="Cannon C."/>
            <person name="Castanera R."/>
            <person name="Culley D."/>
            <person name="Daum C."/>
            <person name="Ezra D."/>
            <person name="Gonzalez J."/>
            <person name="Henrissat B."/>
            <person name="Kuo A."/>
            <person name="Liang C."/>
            <person name="Lipzen A."/>
            <person name="Lutzoni F."/>
            <person name="Magnuson J."/>
            <person name="Mondo S."/>
            <person name="Nolan M."/>
            <person name="Ohm R."/>
            <person name="Pangilinan J."/>
            <person name="Park H.-J."/>
            <person name="Ramirez L."/>
            <person name="Alfaro M."/>
            <person name="Sun H."/>
            <person name="Tritt A."/>
            <person name="Yoshinaga Y."/>
            <person name="Zwiers L.-H."/>
            <person name="Turgeon B."/>
            <person name="Goodwin S."/>
            <person name="Spatafora J."/>
            <person name="Crous P."/>
            <person name="Grigoriev I."/>
        </authorList>
    </citation>
    <scope>NUCLEOTIDE SEQUENCE</scope>
    <source>
        <strain evidence="1">ATCC 16933</strain>
    </source>
</reference>
<protein>
    <submittedName>
        <fullName evidence="1">Uncharacterized protein</fullName>
    </submittedName>
</protein>
<evidence type="ECO:0000313" key="1">
    <source>
        <dbReference type="EMBL" id="KAF2458773.1"/>
    </source>
</evidence>
<accession>A0A6A6P5R2</accession>
<dbReference type="Proteomes" id="UP000799766">
    <property type="component" value="Unassembled WGS sequence"/>
</dbReference>
<evidence type="ECO:0000313" key="2">
    <source>
        <dbReference type="Proteomes" id="UP000799766"/>
    </source>
</evidence>
<keyword evidence="2" id="KW-1185">Reference proteome</keyword>
<sequence>MVRPRFFTSTFQATDKGSQKFVIKRSPAVAGSQFCTGVQRSNGVVLNSGVQGGFDFSKPASVDLGTLGTELTTNYVSYIYLSMTFPFFF</sequence>
<organism evidence="1 2">
    <name type="scientific">Lineolata rhizophorae</name>
    <dbReference type="NCBI Taxonomy" id="578093"/>
    <lineage>
        <taxon>Eukaryota</taxon>
        <taxon>Fungi</taxon>
        <taxon>Dikarya</taxon>
        <taxon>Ascomycota</taxon>
        <taxon>Pezizomycotina</taxon>
        <taxon>Dothideomycetes</taxon>
        <taxon>Dothideomycetes incertae sedis</taxon>
        <taxon>Lineolatales</taxon>
        <taxon>Lineolataceae</taxon>
        <taxon>Lineolata</taxon>
    </lineage>
</organism>